<evidence type="ECO:0000256" key="2">
    <source>
        <dbReference type="ARBA" id="ARBA00022448"/>
    </source>
</evidence>
<feature type="region of interest" description="Disordered" evidence="7">
    <location>
        <begin position="470"/>
        <end position="497"/>
    </location>
</feature>
<feature type="compositionally biased region" description="Polar residues" evidence="7">
    <location>
        <begin position="319"/>
        <end position="331"/>
    </location>
</feature>
<gene>
    <name evidence="10" type="ORF">Poli38472_004419</name>
</gene>
<feature type="transmembrane region" description="Helical" evidence="8">
    <location>
        <begin position="866"/>
        <end position="885"/>
    </location>
</feature>
<feature type="region of interest" description="Disordered" evidence="7">
    <location>
        <begin position="1"/>
        <end position="40"/>
    </location>
</feature>
<evidence type="ECO:0000259" key="9">
    <source>
        <dbReference type="PROSITE" id="PS50053"/>
    </source>
</evidence>
<sequence length="969" mass="105619">MSAMESERGTSPSSSQQEQLNAALSDVSGPVEASGIENVPATSTTVETALGTMNGTLHVRLKMLDERVFDVEVDPDVSVTEFRGKVAEVTTVPPELQRLIYRGKLLKDGSTLSSYAIQDGHTVHLVSKPGATAASTTSSASNPVSNVGAANTESSFLTSGIERNRERLRSLMRNRDESPSSRSDSDLGGGNEQRPVSTLREPGVLRPPMTMRRLEPGANDPTGDAWNISVLREALAQNEQASTRSATNPPTLPSVRRLFGDAQRREQHQMAANYTAADVAADLGLNAPTDRPNLDYLTQAILTTRTILATAAQDENDSTNDVADTSETPTNSTPPAPIGNSQAPQDVVSPRTSRRGRRQFFVGQWLDVKDTVNQWLECTVMDIADNKVLVHYHGWPSRWDEWIDFDSDRIAAFRTRTPHSLNAQHMSPIPSTRLPNAPSVGEYDIQQLVPQLRDLMRDVLPHIERLAELCEQPESMENALEEDNDETSPRTQDRTGELSDMAHLVAPLFDRVGRLMIDSARQLDPILRPELRQQERSRQMRRTTDLRANTATSVGTQTSEEDPALSIRDLISTTSRVMNDSDGPRRNIDVHIHAIVSPSSLSSLASLARIGTAIAGAMGSRSNPSNPSLQAPSNTRPSTGAENPFGFPSARPLQPGSEGRSILNDIAEPEDEDFRSLDQSRTPLLSAYRGSSNREDSSSTSAFRRRSRVDDRVRDFLSDDFFGTSFSQDSDDSSSEAPRDSRMSRGGVANDTSENDHSAAMVNKVEFFVLASLFLTPAFVIISKCAEEPSLFALHPAANALAHLVFSPASIYIMLERKKVANPKTRISMAKAHWFLQLLALLCMGAGGAAAYLTKENFGKPHFTSTHSWLAGAFGTLWFVNYLGGATTTFLSKNVDWHWKNPAHRIGGIIAFAGCGATLAFGIFSGSWGNTQLGADKQRKVVGLIGAAYAALFLKAILNVATKPSKKTE</sequence>
<keyword evidence="6 8" id="KW-0472">Membrane</keyword>
<dbReference type="EMBL" id="SPLM01000109">
    <property type="protein sequence ID" value="TMW59350.1"/>
    <property type="molecule type" value="Genomic_DNA"/>
</dbReference>
<comment type="subcellular location">
    <subcellularLocation>
        <location evidence="1">Membrane</location>
    </subcellularLocation>
</comment>
<keyword evidence="11" id="KW-1185">Reference proteome</keyword>
<dbReference type="SMART" id="SM00213">
    <property type="entry name" value="UBQ"/>
    <property type="match status" value="1"/>
</dbReference>
<feature type="compositionally biased region" description="Polar residues" evidence="7">
    <location>
        <begin position="620"/>
        <end position="641"/>
    </location>
</feature>
<dbReference type="InterPro" id="IPR000626">
    <property type="entry name" value="Ubiquitin-like_dom"/>
</dbReference>
<dbReference type="PROSITE" id="PS50053">
    <property type="entry name" value="UBIQUITIN_2"/>
    <property type="match status" value="1"/>
</dbReference>
<evidence type="ECO:0000256" key="3">
    <source>
        <dbReference type="ARBA" id="ARBA00022692"/>
    </source>
</evidence>
<dbReference type="InterPro" id="IPR006593">
    <property type="entry name" value="Cyt_b561/ferric_Rdtase_TM"/>
</dbReference>
<feature type="compositionally biased region" description="Polar residues" evidence="7">
    <location>
        <begin position="546"/>
        <end position="558"/>
    </location>
</feature>
<dbReference type="InterPro" id="IPR019956">
    <property type="entry name" value="Ubiquitin_dom"/>
</dbReference>
<feature type="domain" description="Ubiquitin-like" evidence="9">
    <location>
        <begin position="57"/>
        <end position="128"/>
    </location>
</feature>
<dbReference type="PANTHER" id="PTHR15204:SF0">
    <property type="entry name" value="LARGE PROLINE-RICH PROTEIN BAG6"/>
    <property type="match status" value="1"/>
</dbReference>
<name>A0A8K1CA72_PYTOL</name>
<dbReference type="Pfam" id="PF00240">
    <property type="entry name" value="ubiquitin"/>
    <property type="match status" value="1"/>
</dbReference>
<feature type="region of interest" description="Disordered" evidence="7">
    <location>
        <begin position="133"/>
        <end position="225"/>
    </location>
</feature>
<keyword evidence="5 8" id="KW-1133">Transmembrane helix</keyword>
<keyword evidence="2" id="KW-0813">Transport</keyword>
<dbReference type="Gene3D" id="3.10.20.90">
    <property type="entry name" value="Phosphatidylinositol 3-kinase Catalytic Subunit, Chain A, domain 1"/>
    <property type="match status" value="1"/>
</dbReference>
<dbReference type="GO" id="GO:0031593">
    <property type="term" value="F:polyubiquitin modification-dependent protein binding"/>
    <property type="evidence" value="ECO:0007669"/>
    <property type="project" value="TreeGrafter"/>
</dbReference>
<dbReference type="PANTHER" id="PTHR15204">
    <property type="entry name" value="LARGE PROLINE-RICH PROTEIN BAG6"/>
    <property type="match status" value="1"/>
</dbReference>
<dbReference type="PRINTS" id="PR00348">
    <property type="entry name" value="UBIQUITIN"/>
</dbReference>
<feature type="transmembrane region" description="Helical" evidence="8">
    <location>
        <begin position="941"/>
        <end position="961"/>
    </location>
</feature>
<evidence type="ECO:0000256" key="6">
    <source>
        <dbReference type="ARBA" id="ARBA00023136"/>
    </source>
</evidence>
<feature type="region of interest" description="Disordered" evidence="7">
    <location>
        <begin position="618"/>
        <end position="705"/>
    </location>
</feature>
<protein>
    <recommendedName>
        <fullName evidence="9">Ubiquitin-like domain-containing protein</fullName>
    </recommendedName>
</protein>
<feature type="region of interest" description="Disordered" evidence="7">
    <location>
        <begin position="726"/>
        <end position="755"/>
    </location>
</feature>
<reference evidence="10" key="1">
    <citation type="submission" date="2019-03" db="EMBL/GenBank/DDBJ databases">
        <title>Long read genome sequence of the mycoparasitic Pythium oligandrum ATCC 38472 isolated from sugarbeet rhizosphere.</title>
        <authorList>
            <person name="Gaulin E."/>
        </authorList>
    </citation>
    <scope>NUCLEOTIDE SEQUENCE</scope>
    <source>
        <strain evidence="10">ATCC 38472_TT</strain>
    </source>
</reference>
<dbReference type="InterPro" id="IPR016197">
    <property type="entry name" value="Chromo-like_dom_sf"/>
</dbReference>
<dbReference type="Pfam" id="PF03188">
    <property type="entry name" value="Cytochrom_B561"/>
    <property type="match status" value="1"/>
</dbReference>
<dbReference type="CDD" id="cd20104">
    <property type="entry name" value="MBT_PHF20L1-like"/>
    <property type="match status" value="1"/>
</dbReference>
<dbReference type="Gene3D" id="1.20.120.1770">
    <property type="match status" value="1"/>
</dbReference>
<dbReference type="GO" id="GO:0036503">
    <property type="term" value="P:ERAD pathway"/>
    <property type="evidence" value="ECO:0007669"/>
    <property type="project" value="TreeGrafter"/>
</dbReference>
<feature type="transmembrane region" description="Helical" evidence="8">
    <location>
        <begin position="835"/>
        <end position="854"/>
    </location>
</feature>
<feature type="region of interest" description="Disordered" evidence="7">
    <location>
        <begin position="312"/>
        <end position="354"/>
    </location>
</feature>
<feature type="compositionally biased region" description="Basic and acidic residues" evidence="7">
    <location>
        <begin position="532"/>
        <end position="545"/>
    </location>
</feature>
<dbReference type="CDD" id="cd16106">
    <property type="entry name" value="Ubl_Dsk2p_like"/>
    <property type="match status" value="1"/>
</dbReference>
<keyword evidence="4" id="KW-0249">Electron transport</keyword>
<evidence type="ECO:0000313" key="10">
    <source>
        <dbReference type="EMBL" id="TMW59350.1"/>
    </source>
</evidence>
<feature type="transmembrane region" description="Helical" evidence="8">
    <location>
        <begin position="906"/>
        <end position="929"/>
    </location>
</feature>
<evidence type="ECO:0000256" key="4">
    <source>
        <dbReference type="ARBA" id="ARBA00022982"/>
    </source>
</evidence>
<evidence type="ECO:0000313" key="11">
    <source>
        <dbReference type="Proteomes" id="UP000794436"/>
    </source>
</evidence>
<dbReference type="InterPro" id="IPR029071">
    <property type="entry name" value="Ubiquitin-like_domsf"/>
</dbReference>
<organism evidence="10 11">
    <name type="scientific">Pythium oligandrum</name>
    <name type="common">Mycoparasitic fungus</name>
    <dbReference type="NCBI Taxonomy" id="41045"/>
    <lineage>
        <taxon>Eukaryota</taxon>
        <taxon>Sar</taxon>
        <taxon>Stramenopiles</taxon>
        <taxon>Oomycota</taxon>
        <taxon>Peronosporomycetes</taxon>
        <taxon>Pythiales</taxon>
        <taxon>Pythiaceae</taxon>
        <taxon>Pythium</taxon>
    </lineage>
</organism>
<dbReference type="Gene3D" id="2.30.30.140">
    <property type="match status" value="1"/>
</dbReference>
<feature type="region of interest" description="Disordered" evidence="7">
    <location>
        <begin position="532"/>
        <end position="562"/>
    </location>
</feature>
<feature type="compositionally biased region" description="Polar residues" evidence="7">
    <location>
        <begin position="9"/>
        <end position="22"/>
    </location>
</feature>
<keyword evidence="3 8" id="KW-0812">Transmembrane</keyword>
<evidence type="ECO:0000256" key="8">
    <source>
        <dbReference type="SAM" id="Phobius"/>
    </source>
</evidence>
<evidence type="ECO:0000256" key="7">
    <source>
        <dbReference type="SAM" id="MobiDB-lite"/>
    </source>
</evidence>
<dbReference type="SUPFAM" id="SSF54160">
    <property type="entry name" value="Chromo domain-like"/>
    <property type="match status" value="1"/>
</dbReference>
<evidence type="ECO:0000256" key="5">
    <source>
        <dbReference type="ARBA" id="ARBA00022989"/>
    </source>
</evidence>
<dbReference type="AlphaFoldDB" id="A0A8K1CA72"/>
<dbReference type="GO" id="GO:0051787">
    <property type="term" value="F:misfolded protein binding"/>
    <property type="evidence" value="ECO:0007669"/>
    <property type="project" value="TreeGrafter"/>
</dbReference>
<feature type="compositionally biased region" description="Basic and acidic residues" evidence="7">
    <location>
        <begin position="487"/>
        <end position="497"/>
    </location>
</feature>
<evidence type="ECO:0000256" key="1">
    <source>
        <dbReference type="ARBA" id="ARBA00004370"/>
    </source>
</evidence>
<dbReference type="SMART" id="SM00665">
    <property type="entry name" value="B561"/>
    <property type="match status" value="1"/>
</dbReference>
<feature type="transmembrane region" description="Helical" evidence="8">
    <location>
        <begin position="794"/>
        <end position="815"/>
    </location>
</feature>
<dbReference type="GO" id="GO:0016020">
    <property type="term" value="C:membrane"/>
    <property type="evidence" value="ECO:0007669"/>
    <property type="project" value="UniProtKB-SubCell"/>
</dbReference>
<dbReference type="Proteomes" id="UP000794436">
    <property type="component" value="Unassembled WGS sequence"/>
</dbReference>
<accession>A0A8K1CA72</accession>
<dbReference type="SUPFAM" id="SSF54236">
    <property type="entry name" value="Ubiquitin-like"/>
    <property type="match status" value="1"/>
</dbReference>
<dbReference type="GO" id="GO:0071818">
    <property type="term" value="C:BAT3 complex"/>
    <property type="evidence" value="ECO:0007669"/>
    <property type="project" value="TreeGrafter"/>
</dbReference>
<dbReference type="OrthoDB" id="428577at2759"/>
<comment type="caution">
    <text evidence="10">The sequence shown here is derived from an EMBL/GenBank/DDBJ whole genome shotgun (WGS) entry which is preliminary data.</text>
</comment>
<feature type="compositionally biased region" description="Polar residues" evidence="7">
    <location>
        <begin position="142"/>
        <end position="158"/>
    </location>
</feature>
<proteinExistence type="predicted"/>
<feature type="compositionally biased region" description="Basic and acidic residues" evidence="7">
    <location>
        <begin position="162"/>
        <end position="185"/>
    </location>
</feature>